<comment type="cofactor">
    <cofactor evidence="6">
        <name>FAD</name>
        <dbReference type="ChEBI" id="CHEBI:57692"/>
    </cofactor>
</comment>
<dbReference type="Pfam" id="PF00743">
    <property type="entry name" value="FMO-like"/>
    <property type="match status" value="1"/>
</dbReference>
<dbReference type="HOGENOM" id="CLU_2256101_0_0_1"/>
<reference evidence="7" key="2">
    <citation type="submission" date="2025-08" db="UniProtKB">
        <authorList>
            <consortium name="Ensembl"/>
        </authorList>
    </citation>
    <scope>IDENTIFICATION</scope>
</reference>
<evidence type="ECO:0000256" key="4">
    <source>
        <dbReference type="ARBA" id="ARBA00022857"/>
    </source>
</evidence>
<dbReference type="GO" id="GO:0050661">
    <property type="term" value="F:NADP binding"/>
    <property type="evidence" value="ECO:0007669"/>
    <property type="project" value="InterPro"/>
</dbReference>
<dbReference type="PANTHER" id="PTHR23023">
    <property type="entry name" value="DIMETHYLANILINE MONOOXYGENASE"/>
    <property type="match status" value="1"/>
</dbReference>
<evidence type="ECO:0000256" key="1">
    <source>
        <dbReference type="ARBA" id="ARBA00009183"/>
    </source>
</evidence>
<reference evidence="7" key="3">
    <citation type="submission" date="2025-09" db="UniProtKB">
        <authorList>
            <consortium name="Ensembl"/>
        </authorList>
    </citation>
    <scope>IDENTIFICATION</scope>
</reference>
<dbReference type="Ensembl" id="ENSCSAVT00000018827.1">
    <property type="protein sequence ID" value="ENSCSAVP00000018625.1"/>
    <property type="gene ID" value="ENSCSAVG00000010944.1"/>
</dbReference>
<dbReference type="GO" id="GO:0050660">
    <property type="term" value="F:flavin adenine dinucleotide binding"/>
    <property type="evidence" value="ECO:0007669"/>
    <property type="project" value="InterPro"/>
</dbReference>
<evidence type="ECO:0000256" key="6">
    <source>
        <dbReference type="RuleBase" id="RU361177"/>
    </source>
</evidence>
<dbReference type="eggNOG" id="KOG1399">
    <property type="taxonomic scope" value="Eukaryota"/>
</dbReference>
<dbReference type="GeneTree" id="ENSGT00940000164245"/>
<dbReference type="InterPro" id="IPR020946">
    <property type="entry name" value="Flavin_mOase-like"/>
</dbReference>
<protein>
    <recommendedName>
        <fullName evidence="6">Flavin-containing monooxygenase</fullName>
        <ecNumber evidence="6">1.-.-.-</ecNumber>
    </recommendedName>
</protein>
<dbReference type="OMA" id="HIEFNTL"/>
<evidence type="ECO:0000256" key="5">
    <source>
        <dbReference type="ARBA" id="ARBA00023002"/>
    </source>
</evidence>
<sequence length="104" mass="12308">MYKNLRTNLPKQVMAFPDFPFDKELPSFLKHSDVQEYLESYCKEFKLEKHIEFNTLVQNVTPLESDNRATKWKVTTYHLLTKQTSHHIFDGVMVCNGHYSVPNE</sequence>
<reference evidence="8" key="1">
    <citation type="submission" date="2003-08" db="EMBL/GenBank/DDBJ databases">
        <authorList>
            <person name="Birren B."/>
            <person name="Nusbaum C."/>
            <person name="Abebe A."/>
            <person name="Abouelleil A."/>
            <person name="Adekoya E."/>
            <person name="Ait-zahra M."/>
            <person name="Allen N."/>
            <person name="Allen T."/>
            <person name="An P."/>
            <person name="Anderson M."/>
            <person name="Anderson S."/>
            <person name="Arachchi H."/>
            <person name="Armbruster J."/>
            <person name="Bachantsang P."/>
            <person name="Baldwin J."/>
            <person name="Barry A."/>
            <person name="Bayul T."/>
            <person name="Blitshsteyn B."/>
            <person name="Bloom T."/>
            <person name="Blye J."/>
            <person name="Boguslavskiy L."/>
            <person name="Borowsky M."/>
            <person name="Boukhgalter B."/>
            <person name="Brunache A."/>
            <person name="Butler J."/>
            <person name="Calixte N."/>
            <person name="Calvo S."/>
            <person name="Camarata J."/>
            <person name="Campo K."/>
            <person name="Chang J."/>
            <person name="Cheshatsang Y."/>
            <person name="Citroen M."/>
            <person name="Collymore A."/>
            <person name="Considine T."/>
            <person name="Cook A."/>
            <person name="Cooke P."/>
            <person name="Corum B."/>
            <person name="Cuomo C."/>
            <person name="David R."/>
            <person name="Dawoe T."/>
            <person name="Degray S."/>
            <person name="Dodge S."/>
            <person name="Dooley K."/>
            <person name="Dorje P."/>
            <person name="Dorjee K."/>
            <person name="Dorris L."/>
            <person name="Duffey N."/>
            <person name="Dupes A."/>
            <person name="Elkins T."/>
            <person name="Engels R."/>
            <person name="Erickson J."/>
            <person name="Farina A."/>
            <person name="Faro S."/>
            <person name="Ferreira P."/>
            <person name="Fischer H."/>
            <person name="Fitzgerald M."/>
            <person name="Foley K."/>
            <person name="Gage D."/>
            <person name="Galagan J."/>
            <person name="Gearin G."/>
            <person name="Gnerre S."/>
            <person name="Gnirke A."/>
            <person name="Goyette A."/>
            <person name="Graham J."/>
            <person name="Grandbois E."/>
            <person name="Gyaltsen K."/>
            <person name="Hafez N."/>
            <person name="Hagopian D."/>
            <person name="Hagos B."/>
            <person name="Hall J."/>
            <person name="Hatcher B."/>
            <person name="Heller A."/>
            <person name="Higgins H."/>
            <person name="Honan T."/>
            <person name="Horn A."/>
            <person name="Houde N."/>
            <person name="Hughes L."/>
            <person name="Hulme W."/>
            <person name="Husby E."/>
            <person name="Iliev I."/>
            <person name="Jaffe D."/>
            <person name="Jones C."/>
            <person name="Kamal M."/>
            <person name="Kamat A."/>
            <person name="Kamvysselis M."/>
            <person name="Karlsson E."/>
            <person name="Kells C."/>
            <person name="Kieu A."/>
            <person name="Kisner P."/>
            <person name="Kodira C."/>
            <person name="Kulbokas E."/>
            <person name="Labutti K."/>
            <person name="Lama D."/>
            <person name="Landers T."/>
            <person name="Leger J."/>
            <person name="Levine S."/>
            <person name="Lewis D."/>
            <person name="Lewis T."/>
            <person name="Lindblad-toh K."/>
            <person name="Liu X."/>
            <person name="Lokyitsang T."/>
            <person name="Lokyitsang Y."/>
            <person name="Lucien O."/>
            <person name="Lui A."/>
            <person name="Ma L.J."/>
            <person name="Mabbitt R."/>
            <person name="Macdonald J."/>
            <person name="Maclean C."/>
            <person name="Major J."/>
            <person name="Manning J."/>
            <person name="Marabella R."/>
            <person name="Maru K."/>
            <person name="Matthews C."/>
            <person name="Mauceli E."/>
            <person name="Mccarthy M."/>
            <person name="Mcdonough S."/>
            <person name="Mcghee T."/>
            <person name="Meldrim J."/>
            <person name="Meneus L."/>
            <person name="Mesirov J."/>
            <person name="Mihalev A."/>
            <person name="Mihova T."/>
            <person name="Mikkelsen T."/>
            <person name="Mlenga V."/>
            <person name="Moru K."/>
            <person name="Mozes J."/>
            <person name="Mulrain L."/>
            <person name="Munson G."/>
            <person name="Naylor J."/>
            <person name="Newes C."/>
            <person name="Nguyen C."/>
            <person name="Nguyen N."/>
            <person name="Nguyen T."/>
            <person name="Nicol R."/>
            <person name="Nielsen C."/>
            <person name="Nizzari M."/>
            <person name="Norbu C."/>
            <person name="Norbu N."/>
            <person name="O'donnell P."/>
            <person name="Okoawo O."/>
            <person name="O'leary S."/>
            <person name="Omotosho B."/>
            <person name="O'neill K."/>
            <person name="Osman S."/>
            <person name="Parker S."/>
            <person name="Perrin D."/>
            <person name="Phunkhang P."/>
            <person name="Piqani B."/>
            <person name="Purcell S."/>
            <person name="Rachupka T."/>
            <person name="Ramasamy U."/>
            <person name="Rameau R."/>
            <person name="Ray V."/>
            <person name="Raymond C."/>
            <person name="Retta R."/>
            <person name="Richardson S."/>
            <person name="Rise C."/>
            <person name="Rodriguez J."/>
            <person name="Rogers J."/>
            <person name="Rogov P."/>
            <person name="Rutman M."/>
            <person name="Schupbach R."/>
            <person name="Seaman C."/>
            <person name="Settipalli S."/>
            <person name="Sharpe T."/>
            <person name="Sheridan J."/>
            <person name="Sherpa N."/>
            <person name="Shi J."/>
            <person name="Smirnov S."/>
            <person name="Smith C."/>
            <person name="Sougnez C."/>
            <person name="Spencer B."/>
            <person name="Stalker J."/>
            <person name="Stange-thomann N."/>
            <person name="Stavropoulos S."/>
            <person name="Stetson K."/>
            <person name="Stone C."/>
            <person name="Stone S."/>
            <person name="Stubbs M."/>
            <person name="Talamas J."/>
            <person name="Tchuinga P."/>
            <person name="Tenzing P."/>
            <person name="Tesfaye S."/>
            <person name="Theodore J."/>
            <person name="Thoulutsang Y."/>
            <person name="Topham K."/>
            <person name="Towey S."/>
            <person name="Tsamla T."/>
            <person name="Tsomo N."/>
            <person name="Vallee D."/>
            <person name="Vassiliev H."/>
            <person name="Venkataraman V."/>
            <person name="Vinson J."/>
            <person name="Vo A."/>
            <person name="Wade C."/>
            <person name="Wang S."/>
            <person name="Wangchuk T."/>
            <person name="Wangdi T."/>
            <person name="Whittaker C."/>
            <person name="Wilkinson J."/>
            <person name="Wu Y."/>
            <person name="Wyman D."/>
            <person name="Yadav S."/>
            <person name="Yang S."/>
            <person name="Yang X."/>
            <person name="Yeager S."/>
            <person name="Yee E."/>
            <person name="Young G."/>
            <person name="Zainoun J."/>
            <person name="Zembeck L."/>
            <person name="Zimmer A."/>
            <person name="Zody M."/>
            <person name="Lander E."/>
        </authorList>
    </citation>
    <scope>NUCLEOTIDE SEQUENCE [LARGE SCALE GENOMIC DNA]</scope>
</reference>
<dbReference type="EC" id="1.-.-.-" evidence="6"/>
<evidence type="ECO:0000313" key="7">
    <source>
        <dbReference type="Ensembl" id="ENSCSAVP00000018625.1"/>
    </source>
</evidence>
<dbReference type="InParanoid" id="H2ZM09"/>
<dbReference type="PRINTS" id="PR00370">
    <property type="entry name" value="FMOXYGENASE"/>
</dbReference>
<evidence type="ECO:0000256" key="3">
    <source>
        <dbReference type="ARBA" id="ARBA00022827"/>
    </source>
</evidence>
<dbReference type="InterPro" id="IPR000960">
    <property type="entry name" value="Flavin_mOase"/>
</dbReference>
<dbReference type="InterPro" id="IPR036188">
    <property type="entry name" value="FAD/NAD-bd_sf"/>
</dbReference>
<keyword evidence="6" id="KW-0503">Monooxygenase</keyword>
<dbReference type="SUPFAM" id="SSF51905">
    <property type="entry name" value="FAD/NAD(P)-binding domain"/>
    <property type="match status" value="1"/>
</dbReference>
<dbReference type="GO" id="GO:0004499">
    <property type="term" value="F:N,N-dimethylaniline monooxygenase activity"/>
    <property type="evidence" value="ECO:0007669"/>
    <property type="project" value="InterPro"/>
</dbReference>
<keyword evidence="3 6" id="KW-0274">FAD</keyword>
<dbReference type="AlphaFoldDB" id="H2ZM09"/>
<name>H2ZM09_CIOSA</name>
<keyword evidence="4" id="KW-0521">NADP</keyword>
<evidence type="ECO:0000256" key="2">
    <source>
        <dbReference type="ARBA" id="ARBA00022630"/>
    </source>
</evidence>
<comment type="similarity">
    <text evidence="1 6">Belongs to the FMO family.</text>
</comment>
<dbReference type="Proteomes" id="UP000007875">
    <property type="component" value="Unassembled WGS sequence"/>
</dbReference>
<dbReference type="STRING" id="51511.ENSCSAVP00000018625"/>
<proteinExistence type="inferred from homology"/>
<dbReference type="Gene3D" id="3.50.50.60">
    <property type="entry name" value="FAD/NAD(P)-binding domain"/>
    <property type="match status" value="1"/>
</dbReference>
<accession>H2ZM09</accession>
<evidence type="ECO:0000313" key="8">
    <source>
        <dbReference type="Proteomes" id="UP000007875"/>
    </source>
</evidence>
<keyword evidence="2 6" id="KW-0285">Flavoprotein</keyword>
<keyword evidence="8" id="KW-1185">Reference proteome</keyword>
<organism evidence="7 8">
    <name type="scientific">Ciona savignyi</name>
    <name type="common">Pacific transparent sea squirt</name>
    <dbReference type="NCBI Taxonomy" id="51511"/>
    <lineage>
        <taxon>Eukaryota</taxon>
        <taxon>Metazoa</taxon>
        <taxon>Chordata</taxon>
        <taxon>Tunicata</taxon>
        <taxon>Ascidiacea</taxon>
        <taxon>Phlebobranchia</taxon>
        <taxon>Cionidae</taxon>
        <taxon>Ciona</taxon>
    </lineage>
</organism>
<dbReference type="InterPro" id="IPR050346">
    <property type="entry name" value="FMO-like"/>
</dbReference>
<keyword evidence="5 6" id="KW-0560">Oxidoreductase</keyword>